<evidence type="ECO:0000256" key="1">
    <source>
        <dbReference type="ARBA" id="ARBA00000185"/>
    </source>
</evidence>
<sequence>MPEDRENPESSQVQLVELQEEMERSFLEYSMSVIISRALPDARDGLKPVHRRILYSMFDNGYRPDRPHVKCAKVVGDVMGKFHPHGDAAIYDALARMVQDFSLLHPLIDGHGNFGAPDPSTGPAASRYTECRLAPIALEMLAGIDEETVNFVPNYDSQSVEPSVLPARFPNLLVNGSQGIAVGMATQIPSHNLAEIVKAVVHVIDHPDAVVDDLLAIVPGPDFPTGGQILGREGIVAAYRTGRGSVRLRAVAEIEEVKNRSQIVVTDIPFQTSFEQIAERIKKLVEDKLIDGISDVQNYSSGRESRFVIELKRDANPNVVLNNLYKLTPLQSSFAINMLAIVDGVPRTLNLLQAIQVYIEHQREVVTRRSEYRLRKARERLHIVDGLLRCIDQLDAVIRAIRESADRREAREALMSSPFDFSELQANHILDMTLGRLTRLGRSELEEESAQLHLSIAELEAILADRVRLDTIVKEELVAASAPYEQPRRSQFVIDPGEFSAEDLIEDESLVVMISRSGYIKAVPDASFRAQNRGGRGVVGAKVKDEDGISHLIPSSMLSKILIFSSRGKVYQLRGYELPRLERSARGTALVNLIPLQDGETIAAVMGTKDFPETTDLVFITEQGMIKRTPMPEYARSRRDGLIAVDLRDGDRLVKVVTAKAGREAMIFSRDGMVIRFSIDEVRSTGRATAGVKAMRLRANDRVIGGDMIDDDREVVLVTSNGYGKRISPRFFSAQRRGGGGVHGMKLTPQKGHLVAAEFVAKEEQLIIVSSNGQTIRVRAKSISAQGKIATGVKLMTLQGSEVISSVGVVQDTESDDQDADGPVER</sequence>
<dbReference type="InterPro" id="IPR013760">
    <property type="entry name" value="Topo_IIA-like_dom_sf"/>
</dbReference>
<gene>
    <name evidence="9" type="primary">gyrA</name>
    <name evidence="9" type="ORF">AB6A68_08665</name>
</gene>
<evidence type="ECO:0000256" key="3">
    <source>
        <dbReference type="ARBA" id="ARBA00012895"/>
    </source>
</evidence>
<dbReference type="NCBIfam" id="NF004044">
    <property type="entry name" value="PRK05561.1"/>
    <property type="match status" value="1"/>
</dbReference>
<protein>
    <recommendedName>
        <fullName evidence="3">DNA topoisomerase (ATP-hydrolyzing)</fullName>
        <ecNumber evidence="3">5.6.2.2</ecNumber>
    </recommendedName>
</protein>
<dbReference type="Proteomes" id="UP001560267">
    <property type="component" value="Unassembled WGS sequence"/>
</dbReference>
<dbReference type="SUPFAM" id="SSF101904">
    <property type="entry name" value="GyrA/ParC C-terminal domain-like"/>
    <property type="match status" value="1"/>
</dbReference>
<reference evidence="9 10" key="1">
    <citation type="submission" date="2024-07" db="EMBL/GenBank/DDBJ databases">
        <title>Draft Genome Sequence of Ferrimicrobium acidiphilum Strain YE2023, Isolated from a Pulp of Bioleach Reactor.</title>
        <authorList>
            <person name="Elkina Y.A."/>
            <person name="Bulaeva A.G."/>
            <person name="Beletsky A.V."/>
            <person name="Mardanov A.V."/>
        </authorList>
    </citation>
    <scope>NUCLEOTIDE SEQUENCE [LARGE SCALE GENOMIC DNA]</scope>
    <source>
        <strain evidence="9 10">YE2023</strain>
    </source>
</reference>
<dbReference type="Gene3D" id="2.120.10.90">
    <property type="entry name" value="DNA gyrase/topoisomerase IV, subunit A, C-terminal"/>
    <property type="match status" value="1"/>
</dbReference>
<dbReference type="GO" id="GO:0003918">
    <property type="term" value="F:DNA topoisomerase type II (double strand cut, ATP-hydrolyzing) activity"/>
    <property type="evidence" value="ECO:0007669"/>
    <property type="project" value="UniProtKB-EC"/>
</dbReference>
<evidence type="ECO:0000256" key="7">
    <source>
        <dbReference type="PROSITE-ProRule" id="PRU01384"/>
    </source>
</evidence>
<dbReference type="InterPro" id="IPR013757">
    <property type="entry name" value="Topo_IIA_A_a_sf"/>
</dbReference>
<dbReference type="Pfam" id="PF03989">
    <property type="entry name" value="DNA_gyraseA_C"/>
    <property type="match status" value="6"/>
</dbReference>
<organism evidence="9 10">
    <name type="scientific">Ferrimicrobium acidiphilum</name>
    <dbReference type="NCBI Taxonomy" id="121039"/>
    <lineage>
        <taxon>Bacteria</taxon>
        <taxon>Bacillati</taxon>
        <taxon>Actinomycetota</taxon>
        <taxon>Acidimicrobiia</taxon>
        <taxon>Acidimicrobiales</taxon>
        <taxon>Acidimicrobiaceae</taxon>
        <taxon>Ferrimicrobium</taxon>
    </lineage>
</organism>
<feature type="active site" description="O-(5'-phospho-DNA)-tyrosine intermediate" evidence="7">
    <location>
        <position position="128"/>
    </location>
</feature>
<evidence type="ECO:0000256" key="6">
    <source>
        <dbReference type="ARBA" id="ARBA00023235"/>
    </source>
</evidence>
<keyword evidence="10" id="KW-1185">Reference proteome</keyword>
<dbReference type="SMART" id="SM00434">
    <property type="entry name" value="TOP4c"/>
    <property type="match status" value="1"/>
</dbReference>
<dbReference type="SUPFAM" id="SSF56719">
    <property type="entry name" value="Type II DNA topoisomerase"/>
    <property type="match status" value="1"/>
</dbReference>
<evidence type="ECO:0000313" key="9">
    <source>
        <dbReference type="EMBL" id="MEX6429909.1"/>
    </source>
</evidence>
<dbReference type="RefSeq" id="WP_298384033.1">
    <property type="nucleotide sequence ID" value="NZ_JBFSHR010000028.1"/>
</dbReference>
<dbReference type="Gene3D" id="3.90.199.10">
    <property type="entry name" value="Topoisomerase II, domain 5"/>
    <property type="match status" value="1"/>
</dbReference>
<keyword evidence="5 7" id="KW-0238">DNA-binding</keyword>
<dbReference type="CDD" id="cd00187">
    <property type="entry name" value="TOP4c"/>
    <property type="match status" value="1"/>
</dbReference>
<proteinExistence type="inferred from homology"/>
<dbReference type="NCBIfam" id="TIGR01063">
    <property type="entry name" value="gyrA"/>
    <property type="match status" value="1"/>
</dbReference>
<dbReference type="PANTHER" id="PTHR43493:SF5">
    <property type="entry name" value="DNA GYRASE SUBUNIT A, CHLOROPLASTIC_MITOCHONDRIAL"/>
    <property type="match status" value="1"/>
</dbReference>
<name>A0ABV3Y3Y1_9ACTN</name>
<evidence type="ECO:0000256" key="2">
    <source>
        <dbReference type="ARBA" id="ARBA00008263"/>
    </source>
</evidence>
<evidence type="ECO:0000313" key="10">
    <source>
        <dbReference type="Proteomes" id="UP001560267"/>
    </source>
</evidence>
<comment type="catalytic activity">
    <reaction evidence="1 7">
        <text>ATP-dependent breakage, passage and rejoining of double-stranded DNA.</text>
        <dbReference type="EC" id="5.6.2.2"/>
    </reaction>
</comment>
<comment type="caution">
    <text evidence="9">The sequence shown here is derived from an EMBL/GenBank/DDBJ whole genome shotgun (WGS) entry which is preliminary data.</text>
</comment>
<keyword evidence="6 7" id="KW-0413">Isomerase</keyword>
<dbReference type="InterPro" id="IPR035516">
    <property type="entry name" value="Gyrase/topoIV_suA_C"/>
</dbReference>
<dbReference type="InterPro" id="IPR006691">
    <property type="entry name" value="GyrA/parC_rep"/>
</dbReference>
<evidence type="ECO:0000256" key="5">
    <source>
        <dbReference type="ARBA" id="ARBA00023125"/>
    </source>
</evidence>
<dbReference type="EC" id="5.6.2.2" evidence="3"/>
<dbReference type="InterPro" id="IPR013758">
    <property type="entry name" value="Topo_IIA_A/C_ab"/>
</dbReference>
<evidence type="ECO:0000259" key="8">
    <source>
        <dbReference type="PROSITE" id="PS52040"/>
    </source>
</evidence>
<dbReference type="NCBIfam" id="NF004043">
    <property type="entry name" value="PRK05560.1"/>
    <property type="match status" value="1"/>
</dbReference>
<dbReference type="PANTHER" id="PTHR43493">
    <property type="entry name" value="DNA GYRASE/TOPOISOMERASE SUBUNIT A"/>
    <property type="match status" value="1"/>
</dbReference>
<evidence type="ECO:0000256" key="4">
    <source>
        <dbReference type="ARBA" id="ARBA00023029"/>
    </source>
</evidence>
<dbReference type="Gene3D" id="1.10.268.10">
    <property type="entry name" value="Topoisomerase, domain 3"/>
    <property type="match status" value="1"/>
</dbReference>
<dbReference type="InterPro" id="IPR050220">
    <property type="entry name" value="Type_II_DNA_Topoisomerases"/>
</dbReference>
<comment type="similarity">
    <text evidence="2">Belongs to the type II topoisomerase GyrA/ParC subunit family.</text>
</comment>
<dbReference type="Gene3D" id="3.30.1360.40">
    <property type="match status" value="1"/>
</dbReference>
<keyword evidence="4 7" id="KW-0799">Topoisomerase</keyword>
<feature type="domain" description="Topo IIA-type catalytic" evidence="8">
    <location>
        <begin position="39"/>
        <end position="504"/>
    </location>
</feature>
<dbReference type="PROSITE" id="PS52040">
    <property type="entry name" value="TOPO_IIA"/>
    <property type="match status" value="1"/>
</dbReference>
<dbReference type="EMBL" id="JBFSHR010000028">
    <property type="protein sequence ID" value="MEX6429909.1"/>
    <property type="molecule type" value="Genomic_DNA"/>
</dbReference>
<dbReference type="Pfam" id="PF00521">
    <property type="entry name" value="DNA_topoisoIV"/>
    <property type="match status" value="1"/>
</dbReference>
<dbReference type="InterPro" id="IPR002205">
    <property type="entry name" value="Topo_IIA_dom_A"/>
</dbReference>
<accession>A0ABV3Y3Y1</accession>